<dbReference type="InParanoid" id="A0A330LB92"/>
<reference evidence="2" key="1">
    <citation type="submission" date="2018-04" db="EMBL/GenBank/DDBJ databases">
        <authorList>
            <person name="Lucker S."/>
            <person name="Sakoula D."/>
        </authorList>
    </citation>
    <scope>NUCLEOTIDE SEQUENCE [LARGE SCALE GENOMIC DNA]</scope>
</reference>
<dbReference type="EMBL" id="OUNR01000020">
    <property type="protein sequence ID" value="SPP66564.1"/>
    <property type="molecule type" value="Genomic_DNA"/>
</dbReference>
<gene>
    <name evidence="1" type="ORF">NITLEN_70154</name>
</gene>
<keyword evidence="2" id="KW-1185">Reference proteome</keyword>
<dbReference type="Proteomes" id="UP000248168">
    <property type="component" value="Unassembled WGS sequence"/>
</dbReference>
<dbReference type="AlphaFoldDB" id="A0A330LB92"/>
<proteinExistence type="predicted"/>
<name>A0A330LB92_9BACT</name>
<sequence length="89" mass="9868">MPNQALRLGRGILNRRFLKIRRMLKTASSFVLGSSKSSTYPRGYASGFDSPAALLEDRFEHPVVTIVVAQLARGLELSILVAPKLRAER</sequence>
<protein>
    <submittedName>
        <fullName evidence="1">Uncharacterized protein</fullName>
    </submittedName>
</protein>
<evidence type="ECO:0000313" key="2">
    <source>
        <dbReference type="Proteomes" id="UP000248168"/>
    </source>
</evidence>
<evidence type="ECO:0000313" key="1">
    <source>
        <dbReference type="EMBL" id="SPP66564.1"/>
    </source>
</evidence>
<organism evidence="1 2">
    <name type="scientific">Nitrospira lenta</name>
    <dbReference type="NCBI Taxonomy" id="1436998"/>
    <lineage>
        <taxon>Bacteria</taxon>
        <taxon>Pseudomonadati</taxon>
        <taxon>Nitrospirota</taxon>
        <taxon>Nitrospiria</taxon>
        <taxon>Nitrospirales</taxon>
        <taxon>Nitrospiraceae</taxon>
        <taxon>Nitrospira</taxon>
    </lineage>
</organism>
<accession>A0A330LB92</accession>